<name>A0A1H6BDA4_9SPHI</name>
<feature type="chain" id="PRO_5009293594" description="Oxygen tolerance" evidence="1">
    <location>
        <begin position="24"/>
        <end position="343"/>
    </location>
</feature>
<evidence type="ECO:0000313" key="3">
    <source>
        <dbReference type="Proteomes" id="UP000236731"/>
    </source>
</evidence>
<dbReference type="RefSeq" id="WP_146060647.1">
    <property type="nucleotide sequence ID" value="NZ_CP049246.1"/>
</dbReference>
<keyword evidence="1" id="KW-0732">Signal</keyword>
<gene>
    <name evidence="2" type="ORF">SAMN05421877_1104</name>
</gene>
<evidence type="ECO:0000313" key="2">
    <source>
        <dbReference type="EMBL" id="SEG58237.1"/>
    </source>
</evidence>
<keyword evidence="3" id="KW-1185">Reference proteome</keyword>
<dbReference type="EMBL" id="FNUT01000010">
    <property type="protein sequence ID" value="SEG58237.1"/>
    <property type="molecule type" value="Genomic_DNA"/>
</dbReference>
<organism evidence="2 3">
    <name type="scientific">Sphingobacterium lactis</name>
    <dbReference type="NCBI Taxonomy" id="797291"/>
    <lineage>
        <taxon>Bacteria</taxon>
        <taxon>Pseudomonadati</taxon>
        <taxon>Bacteroidota</taxon>
        <taxon>Sphingobacteriia</taxon>
        <taxon>Sphingobacteriales</taxon>
        <taxon>Sphingobacteriaceae</taxon>
        <taxon>Sphingobacterium</taxon>
    </lineage>
</organism>
<protein>
    <recommendedName>
        <fullName evidence="4">Oxygen tolerance</fullName>
    </recommendedName>
</protein>
<reference evidence="3" key="1">
    <citation type="submission" date="2016-10" db="EMBL/GenBank/DDBJ databases">
        <authorList>
            <person name="Varghese N."/>
            <person name="Submissions S."/>
        </authorList>
    </citation>
    <scope>NUCLEOTIDE SEQUENCE [LARGE SCALE GENOMIC DNA]</scope>
    <source>
        <strain evidence="3">DSM 22361</strain>
    </source>
</reference>
<dbReference type="Proteomes" id="UP000236731">
    <property type="component" value="Unassembled WGS sequence"/>
</dbReference>
<evidence type="ECO:0000256" key="1">
    <source>
        <dbReference type="SAM" id="SignalP"/>
    </source>
</evidence>
<evidence type="ECO:0008006" key="4">
    <source>
        <dbReference type="Google" id="ProtNLM"/>
    </source>
</evidence>
<proteinExistence type="predicted"/>
<accession>A0A1H6BDA4</accession>
<dbReference type="AlphaFoldDB" id="A0A1H6BDA4"/>
<dbReference type="OrthoDB" id="8750305at2"/>
<feature type="signal peptide" evidence="1">
    <location>
        <begin position="1"/>
        <end position="23"/>
    </location>
</feature>
<sequence length="343" mass="39495">MVHRSTRFFLFLFFILQVFCLQANDGAFFARGNQLIPIQEKDIKVTKEILKLTKLEGGMIEVSVYYEFHNPGAAKKVLVGFEAMSPEGDVDGTPKKGQHPYIHDFTVDLNGKKLPYAVSMVEKDGYIRDGKIASLDMKKYKGEKGGNYVDFDYVYHFDAHFQSGKNKIKHTYRYDVSGSIDYEFNFEYVLTAANRWGNQQIDDFTLILDMGNSISFSMPKTFFGKASNWTITGVGKAVDMPAQEGLNDKPYVEFQVREGEIQFKKKNFKPAGELFVYKQRIIQNQEGAGAVKPFTVPFTHSEDQNWRVFKNPPKEQINKLYDQRYARMEAIFGDPILQRFYPI</sequence>
<dbReference type="Gene3D" id="2.60.40.3680">
    <property type="match status" value="1"/>
</dbReference>